<comment type="caution">
    <text evidence="1">The sequence shown here is derived from an EMBL/GenBank/DDBJ whole genome shotgun (WGS) entry which is preliminary data.</text>
</comment>
<dbReference type="RefSeq" id="WP_068388879.1">
    <property type="nucleotide sequence ID" value="NZ_LSZO01000110.1"/>
</dbReference>
<dbReference type="AlphaFoldDB" id="A0A139SVL4"/>
<keyword evidence="2" id="KW-1185">Reference proteome</keyword>
<organism evidence="1 2">
    <name type="scientific">Ventosimonas gracilis</name>
    <dbReference type="NCBI Taxonomy" id="1680762"/>
    <lineage>
        <taxon>Bacteria</taxon>
        <taxon>Pseudomonadati</taxon>
        <taxon>Pseudomonadota</taxon>
        <taxon>Gammaproteobacteria</taxon>
        <taxon>Pseudomonadales</taxon>
        <taxon>Ventosimonadaceae</taxon>
        <taxon>Ventosimonas</taxon>
    </lineage>
</organism>
<dbReference type="Proteomes" id="UP000072660">
    <property type="component" value="Unassembled WGS sequence"/>
</dbReference>
<reference evidence="1 2" key="1">
    <citation type="submission" date="2016-02" db="EMBL/GenBank/DDBJ databases">
        <authorList>
            <person name="Wen L."/>
            <person name="He K."/>
            <person name="Yang H."/>
        </authorList>
    </citation>
    <scope>NUCLEOTIDE SEQUENCE [LARGE SCALE GENOMIC DNA]</scope>
    <source>
        <strain evidence="1 2">CV58</strain>
    </source>
</reference>
<name>A0A139SVL4_9GAMM</name>
<evidence type="ECO:0000313" key="1">
    <source>
        <dbReference type="EMBL" id="KXU38637.1"/>
    </source>
</evidence>
<gene>
    <name evidence="1" type="ORF">AXE65_12715</name>
</gene>
<sequence length="74" mass="8358">MCYQKIVPVNEAAHYLRGVKQLIDQNPKALRKENLYATIRLVSQWLDNALARAENNRAAGVASASEVLDWLYQG</sequence>
<dbReference type="EMBL" id="LSZO01000110">
    <property type="protein sequence ID" value="KXU38637.1"/>
    <property type="molecule type" value="Genomic_DNA"/>
</dbReference>
<accession>A0A139SVL4</accession>
<protein>
    <submittedName>
        <fullName evidence="1">Uncharacterized protein</fullName>
    </submittedName>
</protein>
<proteinExistence type="predicted"/>
<evidence type="ECO:0000313" key="2">
    <source>
        <dbReference type="Proteomes" id="UP000072660"/>
    </source>
</evidence>